<sequence length="359" mass="40527">MIAKRLTIAALLLIGFNACTPKKPSAKMLEFLAAFDGKTMAEAREILSNHDQEIAHYIDFLKAFKEEAPKSYKADEEKFDEPYTLPSPESVKAKYTAYFAAIGFKQQVVYPNFLVVVEDTRRRSDGLGDLEVPGFETEKIFFHDGSSDNKKYLLDGATKIVAIKTADSILTNVNYSYTTKMVKVTLDKSNRSQTYKGAEIKIVKLDDNRVKLMMRDSAYQNYLYVEALNKDGKPLDYSSRTSSAMESADFKEILNDYSKALKNLIKQFDKGVYKDIASLKKAIAAQISDKSPFDDTTSGFTENYYHGNIDKVNVYLSDGRNKIKQQTVLQNIEPNYTGYTLTQDEKTSALDLKISQVNT</sequence>
<dbReference type="Proteomes" id="UP000240971">
    <property type="component" value="Unassembled WGS sequence"/>
</dbReference>
<evidence type="ECO:0000313" key="2">
    <source>
        <dbReference type="Proteomes" id="UP000240971"/>
    </source>
</evidence>
<reference evidence="1 2" key="1">
    <citation type="submission" date="2018-03" db="EMBL/GenBank/DDBJ databases">
        <title>Genomic Encyclopedia of Archaeal and Bacterial Type Strains, Phase II (KMG-II): from individual species to whole genera.</title>
        <authorList>
            <person name="Goeker M."/>
        </authorList>
    </citation>
    <scope>NUCLEOTIDE SEQUENCE [LARGE SCALE GENOMIC DNA]</scope>
    <source>
        <strain evidence="1 2">DSM 24859</strain>
    </source>
</reference>
<proteinExistence type="predicted"/>
<evidence type="ECO:0000313" key="1">
    <source>
        <dbReference type="EMBL" id="PSL44860.1"/>
    </source>
</evidence>
<protein>
    <submittedName>
        <fullName evidence="1">Uncharacterized protein</fullName>
    </submittedName>
</protein>
<comment type="caution">
    <text evidence="1">The sequence shown here is derived from an EMBL/GenBank/DDBJ whole genome shotgun (WGS) entry which is preliminary data.</text>
</comment>
<dbReference type="AlphaFoldDB" id="A0A2P8HF59"/>
<keyword evidence="2" id="KW-1185">Reference proteome</keyword>
<dbReference type="EMBL" id="PYAW01000005">
    <property type="protein sequence ID" value="PSL44860.1"/>
    <property type="molecule type" value="Genomic_DNA"/>
</dbReference>
<name>A0A2P8HF59_CHINA</name>
<accession>A0A2P8HF59</accession>
<gene>
    <name evidence="1" type="ORF">CLV51_105233</name>
</gene>
<organism evidence="1 2">
    <name type="scientific">Chitinophaga niastensis</name>
    <dbReference type="NCBI Taxonomy" id="536980"/>
    <lineage>
        <taxon>Bacteria</taxon>
        <taxon>Pseudomonadati</taxon>
        <taxon>Bacteroidota</taxon>
        <taxon>Chitinophagia</taxon>
        <taxon>Chitinophagales</taxon>
        <taxon>Chitinophagaceae</taxon>
        <taxon>Chitinophaga</taxon>
    </lineage>
</organism>